<feature type="region of interest" description="Disordered" evidence="2">
    <location>
        <begin position="359"/>
        <end position="466"/>
    </location>
</feature>
<keyword evidence="1" id="KW-0175">Coiled coil</keyword>
<feature type="coiled-coil region" evidence="1">
    <location>
        <begin position="142"/>
        <end position="169"/>
    </location>
</feature>
<evidence type="ECO:0000256" key="2">
    <source>
        <dbReference type="SAM" id="MobiDB-lite"/>
    </source>
</evidence>
<dbReference type="EMBL" id="CAIIXF020000010">
    <property type="protein sequence ID" value="CAH1795819.1"/>
    <property type="molecule type" value="Genomic_DNA"/>
</dbReference>
<evidence type="ECO:0000313" key="4">
    <source>
        <dbReference type="Proteomes" id="UP000749559"/>
    </source>
</evidence>
<protein>
    <submittedName>
        <fullName evidence="3">Uncharacterized protein</fullName>
    </submittedName>
</protein>
<reference evidence="3" key="1">
    <citation type="submission" date="2022-03" db="EMBL/GenBank/DDBJ databases">
        <authorList>
            <person name="Martin C."/>
        </authorList>
    </citation>
    <scope>NUCLEOTIDE SEQUENCE</scope>
</reference>
<evidence type="ECO:0000256" key="1">
    <source>
        <dbReference type="SAM" id="Coils"/>
    </source>
</evidence>
<dbReference type="AlphaFoldDB" id="A0A8S4PT60"/>
<dbReference type="InterPro" id="IPR011029">
    <property type="entry name" value="DEATH-like_dom_sf"/>
</dbReference>
<feature type="compositionally biased region" description="Acidic residues" evidence="2">
    <location>
        <begin position="393"/>
        <end position="406"/>
    </location>
</feature>
<dbReference type="Proteomes" id="UP000749559">
    <property type="component" value="Unassembled WGS sequence"/>
</dbReference>
<evidence type="ECO:0000313" key="3">
    <source>
        <dbReference type="EMBL" id="CAH1795819.1"/>
    </source>
</evidence>
<proteinExistence type="predicted"/>
<organism evidence="3 4">
    <name type="scientific">Owenia fusiformis</name>
    <name type="common">Polychaete worm</name>
    <dbReference type="NCBI Taxonomy" id="6347"/>
    <lineage>
        <taxon>Eukaryota</taxon>
        <taxon>Metazoa</taxon>
        <taxon>Spiralia</taxon>
        <taxon>Lophotrochozoa</taxon>
        <taxon>Annelida</taxon>
        <taxon>Polychaeta</taxon>
        <taxon>Sedentaria</taxon>
        <taxon>Canalipalpata</taxon>
        <taxon>Sabellida</taxon>
        <taxon>Oweniida</taxon>
        <taxon>Oweniidae</taxon>
        <taxon>Owenia</taxon>
    </lineage>
</organism>
<dbReference type="CDD" id="cd01671">
    <property type="entry name" value="CARD"/>
    <property type="match status" value="1"/>
</dbReference>
<comment type="caution">
    <text evidence="3">The sequence shown here is derived from an EMBL/GenBank/DDBJ whole genome shotgun (WGS) entry which is preliminary data.</text>
</comment>
<feature type="coiled-coil region" evidence="1">
    <location>
        <begin position="304"/>
        <end position="359"/>
    </location>
</feature>
<gene>
    <name evidence="3" type="ORF">OFUS_LOCUS20305</name>
</gene>
<dbReference type="Gene3D" id="1.10.533.10">
    <property type="entry name" value="Death Domain, Fas"/>
    <property type="match status" value="1"/>
</dbReference>
<name>A0A8S4PT60_OWEFU</name>
<feature type="compositionally biased region" description="Polar residues" evidence="2">
    <location>
        <begin position="448"/>
        <end position="459"/>
    </location>
</feature>
<feature type="compositionally biased region" description="Basic and acidic residues" evidence="2">
    <location>
        <begin position="434"/>
        <end position="445"/>
    </location>
</feature>
<keyword evidence="4" id="KW-1185">Reference proteome</keyword>
<sequence length="473" mass="54922">MDPRHRQILQTNLPYLLANIKLTSTFYAEARNLELLSYDMIDAIETSRDPSARATALLDMLQRPNTFYALLKALERSGQKHLVRRLKNDDDDFMKDKAIQVPENPPSNVVKTLKKHKLLRKYHERDIFELARSLDPVINAAKATLSATIADLEDEIRELKRVIPAEKADDTTAKMSLRRRIYGKIGDNYKNDTWMLAATNIQIDMLNKRLGDEIINDNDPTYKEIEKTIDLYMYQELDHHSKRLESLTLNINYLLNKMEQSNQTKMVIQTNNKVLAQEQSKIGKLLESYTGENFIKSKDLGEILQKVIHDAEKYKQENKTLRRRTIDAEYETRVNREAYSSLSATLQKVQQNYDTLRQEMLSLSKPPPEDRSGRVSPNSRMRMARSPFPAIPEDNDVQSDTNEDNDNERTNSPERLNTPLSAKSEPIYSPLQKQEYRRKPKERMCHTSPYNTPRNTPSPVENPHRHTLFLPPI</sequence>
<accession>A0A8S4PT60</accession>
<dbReference type="SUPFAM" id="SSF47986">
    <property type="entry name" value="DEATH domain"/>
    <property type="match status" value="1"/>
</dbReference>